<dbReference type="Pfam" id="PF00466">
    <property type="entry name" value="Ribosomal_L10"/>
    <property type="match status" value="1"/>
</dbReference>
<evidence type="ECO:0000256" key="2">
    <source>
        <dbReference type="ARBA" id="ARBA00008889"/>
    </source>
</evidence>
<dbReference type="Gene3D" id="3.30.70.1730">
    <property type="match status" value="1"/>
</dbReference>
<accession>A0A419ERM3</accession>
<dbReference type="InterPro" id="IPR047865">
    <property type="entry name" value="Ribosomal_uL10_bac_type"/>
</dbReference>
<evidence type="ECO:0000256" key="6">
    <source>
        <dbReference type="HAMAP-Rule" id="MF_00362"/>
    </source>
</evidence>
<comment type="caution">
    <text evidence="7">The sequence shown here is derived from an EMBL/GenBank/DDBJ whole genome shotgun (WGS) entry which is preliminary data.</text>
</comment>
<keyword evidence="6" id="KW-0694">RNA-binding</keyword>
<evidence type="ECO:0000256" key="4">
    <source>
        <dbReference type="ARBA" id="ARBA00023274"/>
    </source>
</evidence>
<keyword evidence="6" id="KW-0699">rRNA-binding</keyword>
<dbReference type="InterPro" id="IPR043141">
    <property type="entry name" value="Ribosomal_uL10-like_sf"/>
</dbReference>
<comment type="similarity">
    <text evidence="2 6">Belongs to the universal ribosomal protein uL10 family.</text>
</comment>
<name>A0A419ERM3_9BACT</name>
<proteinExistence type="inferred from homology"/>
<comment type="function">
    <text evidence="1 6">Forms part of the ribosomal stalk, playing a central role in the interaction of the ribosome with GTP-bound translation factors.</text>
</comment>
<comment type="subunit">
    <text evidence="6">Part of the ribosomal stalk of the 50S ribosomal subunit. The N-terminus interacts with L11 and the large rRNA to form the base of the stalk. The C-terminus forms an elongated spine to which L12 dimers bind in a sequential fashion forming a multimeric L10(L12)X complex.</text>
</comment>
<dbReference type="GO" id="GO:0006412">
    <property type="term" value="P:translation"/>
    <property type="evidence" value="ECO:0007669"/>
    <property type="project" value="UniProtKB-UniRule"/>
</dbReference>
<dbReference type="EMBL" id="QZKI01000120">
    <property type="protein sequence ID" value="RJP66023.1"/>
    <property type="molecule type" value="Genomic_DNA"/>
</dbReference>
<dbReference type="SUPFAM" id="SSF160369">
    <property type="entry name" value="Ribosomal protein L10-like"/>
    <property type="match status" value="1"/>
</dbReference>
<dbReference type="Gene3D" id="6.10.250.290">
    <property type="match status" value="1"/>
</dbReference>
<dbReference type="GO" id="GO:0015934">
    <property type="term" value="C:large ribosomal subunit"/>
    <property type="evidence" value="ECO:0007669"/>
    <property type="project" value="InterPro"/>
</dbReference>
<evidence type="ECO:0000313" key="8">
    <source>
        <dbReference type="Proteomes" id="UP000285961"/>
    </source>
</evidence>
<dbReference type="InterPro" id="IPR001790">
    <property type="entry name" value="Ribosomal_uL10"/>
</dbReference>
<protein>
    <recommendedName>
        <fullName evidence="5 6">Large ribosomal subunit protein uL10</fullName>
    </recommendedName>
</protein>
<keyword evidence="4 6" id="KW-0687">Ribonucleoprotein</keyword>
<reference evidence="7 8" key="1">
    <citation type="journal article" date="2017" name="ISME J.">
        <title>Energy and carbon metabolisms in a deep terrestrial subsurface fluid microbial community.</title>
        <authorList>
            <person name="Momper L."/>
            <person name="Jungbluth S.P."/>
            <person name="Lee M.D."/>
            <person name="Amend J.P."/>
        </authorList>
    </citation>
    <scope>NUCLEOTIDE SEQUENCE [LARGE SCALE GENOMIC DNA]</scope>
    <source>
        <strain evidence="7">SURF_17</strain>
    </source>
</reference>
<sequence>MPRPEKEKLVEELSGKLSHNQIAVLTDYTGLNVQAITSLREQFRKASVEYRVFKNTLARIAAKECGLDQLTDFMEGPTGYVFANDPVIPSKVLADFIKSNPNMKIKCGVINGKVINASQVQSLATLPPREVLLARLLGQMNAPITGLVTVLNGPIRKLVYALEELRKKKEAA</sequence>
<dbReference type="Proteomes" id="UP000285961">
    <property type="component" value="Unassembled WGS sequence"/>
</dbReference>
<organism evidence="7 8">
    <name type="scientific">Candidatus Abyssobacteria bacterium SURF_17</name>
    <dbReference type="NCBI Taxonomy" id="2093361"/>
    <lineage>
        <taxon>Bacteria</taxon>
        <taxon>Pseudomonadati</taxon>
        <taxon>Candidatus Hydrogenedentota</taxon>
        <taxon>Candidatus Abyssobacteria</taxon>
    </lineage>
</organism>
<evidence type="ECO:0000256" key="1">
    <source>
        <dbReference type="ARBA" id="ARBA00002633"/>
    </source>
</evidence>
<dbReference type="HAMAP" id="MF_00362">
    <property type="entry name" value="Ribosomal_uL10"/>
    <property type="match status" value="1"/>
</dbReference>
<dbReference type="InterPro" id="IPR002363">
    <property type="entry name" value="Ribosomal_uL10_CS_bac"/>
</dbReference>
<keyword evidence="3 6" id="KW-0689">Ribosomal protein</keyword>
<dbReference type="GO" id="GO:0070180">
    <property type="term" value="F:large ribosomal subunit rRNA binding"/>
    <property type="evidence" value="ECO:0007669"/>
    <property type="project" value="UniProtKB-UniRule"/>
</dbReference>
<dbReference type="PANTHER" id="PTHR11560">
    <property type="entry name" value="39S RIBOSOMAL PROTEIN L10, MITOCHONDRIAL"/>
    <property type="match status" value="1"/>
</dbReference>
<dbReference type="NCBIfam" id="NF000955">
    <property type="entry name" value="PRK00099.1-1"/>
    <property type="match status" value="1"/>
</dbReference>
<dbReference type="PROSITE" id="PS01109">
    <property type="entry name" value="RIBOSOMAL_L10"/>
    <property type="match status" value="1"/>
</dbReference>
<evidence type="ECO:0000256" key="3">
    <source>
        <dbReference type="ARBA" id="ARBA00022980"/>
    </source>
</evidence>
<dbReference type="InterPro" id="IPR022973">
    <property type="entry name" value="Ribosomal_uL10_bac"/>
</dbReference>
<gene>
    <name evidence="6" type="primary">rplJ</name>
    <name evidence="7" type="ORF">C4532_16675</name>
</gene>
<dbReference type="CDD" id="cd05797">
    <property type="entry name" value="Ribosomal_L10"/>
    <property type="match status" value="1"/>
</dbReference>
<dbReference type="GO" id="GO:0003735">
    <property type="term" value="F:structural constituent of ribosome"/>
    <property type="evidence" value="ECO:0007669"/>
    <property type="project" value="InterPro"/>
</dbReference>
<evidence type="ECO:0000256" key="5">
    <source>
        <dbReference type="ARBA" id="ARBA00035202"/>
    </source>
</evidence>
<dbReference type="AlphaFoldDB" id="A0A419ERM3"/>
<evidence type="ECO:0000313" key="7">
    <source>
        <dbReference type="EMBL" id="RJP66023.1"/>
    </source>
</evidence>